<gene>
    <name evidence="1" type="ORF">DPEC_G00202420</name>
</gene>
<sequence length="415" mass="48301">MDEEWKVFWTPLPPFASSILSLVTKINNVIDNLIVAPGNFEVSSILSLVTKINNVIDNLIVAPGNFEVMDFEEKGQQGLERTRVMDTFDLKTWLDKETVEILFSEKANFMEKHLHDTEDGFMKEFDGSLCSTVTTLIEDESMSKSDQCRSAERLEERVSEMETETERWVEIEIRREENLKVRQKLRAERKRMENEQRVGNDILKEWERELEAERRRVDEDQGMRNESLKERPRVEAEMEAEMEAERRKSETMSEMFFDKLRKRLNPPKAKQVENRRDDSSFDGMSDSIFGRLKKSIKSMKKTKPAKRKVYSVFDVIEARVKSNGLAGISGQTGKDTSEDIRQSESIFGQLKNKIKQRKLKQEEKSRKYHFQLVNTPVPKLESRTMSKRPPPDSKKQPKPAKCRDYSIFAAAPTAL</sequence>
<comment type="caution">
    <text evidence="1">The sequence shown here is derived from an EMBL/GenBank/DDBJ whole genome shotgun (WGS) entry which is preliminary data.</text>
</comment>
<keyword evidence="2" id="KW-1185">Reference proteome</keyword>
<name>A0ACC2G9Q5_DALPE</name>
<reference evidence="1" key="1">
    <citation type="submission" date="2021-05" db="EMBL/GenBank/DDBJ databases">
        <authorList>
            <person name="Pan Q."/>
            <person name="Jouanno E."/>
            <person name="Zahm M."/>
            <person name="Klopp C."/>
            <person name="Cabau C."/>
            <person name="Louis A."/>
            <person name="Berthelot C."/>
            <person name="Parey E."/>
            <person name="Roest Crollius H."/>
            <person name="Montfort J."/>
            <person name="Robinson-Rechavi M."/>
            <person name="Bouchez O."/>
            <person name="Lampietro C."/>
            <person name="Lopez Roques C."/>
            <person name="Donnadieu C."/>
            <person name="Postlethwait J."/>
            <person name="Bobe J."/>
            <person name="Dillon D."/>
            <person name="Chandos A."/>
            <person name="von Hippel F."/>
            <person name="Guiguen Y."/>
        </authorList>
    </citation>
    <scope>NUCLEOTIDE SEQUENCE</scope>
    <source>
        <strain evidence="1">YG-Jan2019</strain>
    </source>
</reference>
<accession>A0ACC2G9Q5</accession>
<proteinExistence type="predicted"/>
<evidence type="ECO:0000313" key="2">
    <source>
        <dbReference type="Proteomes" id="UP001157502"/>
    </source>
</evidence>
<evidence type="ECO:0000313" key="1">
    <source>
        <dbReference type="EMBL" id="KAJ8000205.1"/>
    </source>
</evidence>
<organism evidence="1 2">
    <name type="scientific">Dallia pectoralis</name>
    <name type="common">Alaska blackfish</name>
    <dbReference type="NCBI Taxonomy" id="75939"/>
    <lineage>
        <taxon>Eukaryota</taxon>
        <taxon>Metazoa</taxon>
        <taxon>Chordata</taxon>
        <taxon>Craniata</taxon>
        <taxon>Vertebrata</taxon>
        <taxon>Euteleostomi</taxon>
        <taxon>Actinopterygii</taxon>
        <taxon>Neopterygii</taxon>
        <taxon>Teleostei</taxon>
        <taxon>Protacanthopterygii</taxon>
        <taxon>Esociformes</taxon>
        <taxon>Umbridae</taxon>
        <taxon>Dallia</taxon>
    </lineage>
</organism>
<dbReference type="Proteomes" id="UP001157502">
    <property type="component" value="Chromosome 16"/>
</dbReference>
<protein>
    <submittedName>
        <fullName evidence="1">Uncharacterized protein</fullName>
    </submittedName>
</protein>
<dbReference type="EMBL" id="CM055743">
    <property type="protein sequence ID" value="KAJ8000205.1"/>
    <property type="molecule type" value="Genomic_DNA"/>
</dbReference>